<comment type="caution">
    <text evidence="11">The sequence shown here is derived from an EMBL/GenBank/DDBJ whole genome shotgun (WGS) entry which is preliminary data.</text>
</comment>
<dbReference type="GO" id="GO:0003676">
    <property type="term" value="F:nucleic acid binding"/>
    <property type="evidence" value="ECO:0007669"/>
    <property type="project" value="InterPro"/>
</dbReference>
<dbReference type="VEuPathDB" id="FungiDB:RhiirA1_539923"/>
<dbReference type="InterPro" id="IPR013520">
    <property type="entry name" value="Ribonucl_H"/>
</dbReference>
<keyword evidence="8" id="KW-0539">Nucleus</keyword>
<evidence type="ECO:0000259" key="10">
    <source>
        <dbReference type="SMART" id="SM00479"/>
    </source>
</evidence>
<comment type="subcellular location">
    <subcellularLocation>
        <location evidence="1">Nucleus</location>
    </subcellularLocation>
</comment>
<keyword evidence="4" id="KW-0698">rRNA processing</keyword>
<evidence type="ECO:0000313" key="12">
    <source>
        <dbReference type="Proteomes" id="UP000232688"/>
    </source>
</evidence>
<dbReference type="SMART" id="SM00479">
    <property type="entry name" value="EXOIII"/>
    <property type="match status" value="1"/>
</dbReference>
<evidence type="ECO:0000256" key="3">
    <source>
        <dbReference type="ARBA" id="ARBA00016937"/>
    </source>
</evidence>
<dbReference type="Pfam" id="PF00929">
    <property type="entry name" value="RNase_T"/>
    <property type="match status" value="1"/>
</dbReference>
<dbReference type="Gene3D" id="3.30.420.10">
    <property type="entry name" value="Ribonuclease H-like superfamily/Ribonuclease H"/>
    <property type="match status" value="1"/>
</dbReference>
<evidence type="ECO:0000256" key="7">
    <source>
        <dbReference type="ARBA" id="ARBA00022839"/>
    </source>
</evidence>
<evidence type="ECO:0000256" key="9">
    <source>
        <dbReference type="ARBA" id="ARBA00025599"/>
    </source>
</evidence>
<evidence type="ECO:0000256" key="8">
    <source>
        <dbReference type="ARBA" id="ARBA00023242"/>
    </source>
</evidence>
<dbReference type="VEuPathDB" id="FungiDB:FUN_015645"/>
<dbReference type="InterPro" id="IPR012337">
    <property type="entry name" value="RNaseH-like_sf"/>
</dbReference>
<dbReference type="AlphaFoldDB" id="A0A2N0RAJ0"/>
<comment type="similarity">
    <text evidence="2">Belongs to the REXO4 family.</text>
</comment>
<dbReference type="GO" id="GO:0008408">
    <property type="term" value="F:3'-5' exonuclease activity"/>
    <property type="evidence" value="ECO:0007669"/>
    <property type="project" value="InterPro"/>
</dbReference>
<evidence type="ECO:0000256" key="6">
    <source>
        <dbReference type="ARBA" id="ARBA00022801"/>
    </source>
</evidence>
<dbReference type="CDD" id="cd06144">
    <property type="entry name" value="REX4_like"/>
    <property type="match status" value="1"/>
</dbReference>
<protein>
    <recommendedName>
        <fullName evidence="3">RNA exonuclease 4</fullName>
    </recommendedName>
</protein>
<dbReference type="InterPro" id="IPR036397">
    <property type="entry name" value="RNaseH_sf"/>
</dbReference>
<comment type="function">
    <text evidence="9">Exoribonuclease involved in ribosome biosynthesis. Involved in the processing of ITS1, the internal transcribed spacer localized between the 18S and 5.8S rRNAs.</text>
</comment>
<dbReference type="PANTHER" id="PTHR12801">
    <property type="entry name" value="RNA EXONUCLEASE REXO1 / RECO3 FAMILY MEMBER-RELATED"/>
    <property type="match status" value="1"/>
</dbReference>
<dbReference type="PANTHER" id="PTHR12801:SF45">
    <property type="entry name" value="RNA EXONUCLEASE 4"/>
    <property type="match status" value="1"/>
</dbReference>
<sequence length="234" mass="27015">MSEYRLSQPRQSTDALFNYLNEKLMNNPDKLSVNERCVAIDCEMVGVGYGGKASALARVSIVNYYGIKLMDKYVKPKRVITDYRTLYSGITPKHLENAYDFEEVKREVQELLEGNLIVGQSLGYDFCALELERPDTMIRDTSCYYYLFGDKFGRRPLKKPSLKVLTREVLGLDIQQWTHDSIEDARACMLLYRLKQDEWETAIARGQKMPLDIGGCYVCSSLGHTKTYCPWRRL</sequence>
<dbReference type="Proteomes" id="UP000232688">
    <property type="component" value="Unassembled WGS sequence"/>
</dbReference>
<keyword evidence="6" id="KW-0378">Hydrolase</keyword>
<dbReference type="FunFam" id="3.30.420.10:FF:000007">
    <property type="entry name" value="Interferon-stimulated exonuclease gene 20"/>
    <property type="match status" value="1"/>
</dbReference>
<dbReference type="EMBL" id="LLXH01001164">
    <property type="protein sequence ID" value="PKC60318.1"/>
    <property type="molecule type" value="Genomic_DNA"/>
</dbReference>
<accession>A0A2N0RAJ0</accession>
<name>A0A2N0RAJ0_9GLOM</name>
<gene>
    <name evidence="11" type="ORF">RhiirA1_539923</name>
</gene>
<proteinExistence type="inferred from homology"/>
<evidence type="ECO:0000256" key="4">
    <source>
        <dbReference type="ARBA" id="ARBA00022552"/>
    </source>
</evidence>
<evidence type="ECO:0000256" key="1">
    <source>
        <dbReference type="ARBA" id="ARBA00004123"/>
    </source>
</evidence>
<dbReference type="GO" id="GO:0005634">
    <property type="term" value="C:nucleus"/>
    <property type="evidence" value="ECO:0007669"/>
    <property type="project" value="UniProtKB-SubCell"/>
</dbReference>
<evidence type="ECO:0000313" key="11">
    <source>
        <dbReference type="EMBL" id="PKC60318.1"/>
    </source>
</evidence>
<keyword evidence="5" id="KW-0540">Nuclease</keyword>
<keyword evidence="7" id="KW-0269">Exonuclease</keyword>
<organism evidence="11 12">
    <name type="scientific">Rhizophagus irregularis</name>
    <dbReference type="NCBI Taxonomy" id="588596"/>
    <lineage>
        <taxon>Eukaryota</taxon>
        <taxon>Fungi</taxon>
        <taxon>Fungi incertae sedis</taxon>
        <taxon>Mucoromycota</taxon>
        <taxon>Glomeromycotina</taxon>
        <taxon>Glomeromycetes</taxon>
        <taxon>Glomerales</taxon>
        <taxon>Glomeraceae</taxon>
        <taxon>Rhizophagus</taxon>
    </lineage>
</organism>
<dbReference type="SUPFAM" id="SSF53098">
    <property type="entry name" value="Ribonuclease H-like"/>
    <property type="match status" value="1"/>
</dbReference>
<dbReference type="InterPro" id="IPR037431">
    <property type="entry name" value="REX4_DEDDh_dom"/>
</dbReference>
<feature type="domain" description="Exonuclease" evidence="10">
    <location>
        <begin position="36"/>
        <end position="201"/>
    </location>
</feature>
<dbReference type="VEuPathDB" id="FungiDB:RhiirFUN_013639"/>
<reference evidence="11 12" key="1">
    <citation type="submission" date="2017-10" db="EMBL/GenBank/DDBJ databases">
        <title>Extensive intraspecific genome diversity in a model arbuscular mycorrhizal fungus.</title>
        <authorList>
            <person name="Chen E.C.H."/>
            <person name="Morin E."/>
            <person name="Baudet D."/>
            <person name="Noel J."/>
            <person name="Ndikumana S."/>
            <person name="Charron P."/>
            <person name="St-Onge C."/>
            <person name="Giorgi J."/>
            <person name="Grigoriev I.V."/>
            <person name="Roux C."/>
            <person name="Martin F.M."/>
            <person name="Corradi N."/>
        </authorList>
    </citation>
    <scope>NUCLEOTIDE SEQUENCE [LARGE SCALE GENOMIC DNA]</scope>
    <source>
        <strain evidence="11 12">A1</strain>
    </source>
</reference>
<evidence type="ECO:0000256" key="2">
    <source>
        <dbReference type="ARBA" id="ARBA00010489"/>
    </source>
</evidence>
<dbReference type="GO" id="GO:0006364">
    <property type="term" value="P:rRNA processing"/>
    <property type="evidence" value="ECO:0007669"/>
    <property type="project" value="UniProtKB-KW"/>
</dbReference>
<dbReference type="InterPro" id="IPR047021">
    <property type="entry name" value="REXO1/3/4-like"/>
</dbReference>
<reference evidence="11 12" key="2">
    <citation type="submission" date="2017-10" db="EMBL/GenBank/DDBJ databases">
        <title>Genome analyses suggest a sexual origin of heterokaryosis in a supposedly ancient asexual fungus.</title>
        <authorList>
            <person name="Corradi N."/>
            <person name="Sedzielewska K."/>
            <person name="Noel J."/>
            <person name="Charron P."/>
            <person name="Farinelli L."/>
            <person name="Marton T."/>
            <person name="Kruger M."/>
            <person name="Pelin A."/>
            <person name="Brachmann A."/>
            <person name="Corradi N."/>
        </authorList>
    </citation>
    <scope>NUCLEOTIDE SEQUENCE [LARGE SCALE GENOMIC DNA]</scope>
    <source>
        <strain evidence="11 12">A1</strain>
    </source>
</reference>
<evidence type="ECO:0000256" key="5">
    <source>
        <dbReference type="ARBA" id="ARBA00022722"/>
    </source>
</evidence>